<dbReference type="Proteomes" id="UP000691718">
    <property type="component" value="Unassembled WGS sequence"/>
</dbReference>
<keyword evidence="1" id="KW-1133">Transmembrane helix</keyword>
<evidence type="ECO:0000256" key="2">
    <source>
        <dbReference type="SAM" id="SignalP"/>
    </source>
</evidence>
<feature type="transmembrane region" description="Helical" evidence="1">
    <location>
        <begin position="165"/>
        <end position="186"/>
    </location>
</feature>
<dbReference type="InterPro" id="IPR052728">
    <property type="entry name" value="O2_lipid_transport_reg"/>
</dbReference>
<keyword evidence="5" id="KW-1185">Reference proteome</keyword>
<feature type="transmembrane region" description="Helical" evidence="1">
    <location>
        <begin position="281"/>
        <end position="299"/>
    </location>
</feature>
<dbReference type="EMBL" id="CAJQZP010001030">
    <property type="protein sequence ID" value="CAG5010500.1"/>
    <property type="molecule type" value="Genomic_DNA"/>
</dbReference>
<dbReference type="PANTHER" id="PTHR11161">
    <property type="entry name" value="O-ACYLTRANSFERASE"/>
    <property type="match status" value="1"/>
</dbReference>
<feature type="non-terminal residue" evidence="4">
    <location>
        <position position="1"/>
    </location>
</feature>
<dbReference type="GO" id="GO:0016747">
    <property type="term" value="F:acyltransferase activity, transferring groups other than amino-acyl groups"/>
    <property type="evidence" value="ECO:0007669"/>
    <property type="project" value="InterPro"/>
</dbReference>
<reference evidence="4" key="1">
    <citation type="submission" date="2021-04" db="EMBL/GenBank/DDBJ databases">
        <authorList>
            <person name="Tunstrom K."/>
        </authorList>
    </citation>
    <scope>NUCLEOTIDE SEQUENCE</scope>
</reference>
<evidence type="ECO:0000256" key="1">
    <source>
        <dbReference type="SAM" id="Phobius"/>
    </source>
</evidence>
<feature type="transmembrane region" description="Helical" evidence="1">
    <location>
        <begin position="198"/>
        <end position="220"/>
    </location>
</feature>
<proteinExistence type="predicted"/>
<name>A0A8S3XBP6_PARAO</name>
<dbReference type="PANTHER" id="PTHR11161:SF4">
    <property type="entry name" value="DROP DEAD"/>
    <property type="match status" value="1"/>
</dbReference>
<comment type="caution">
    <text evidence="4">The sequence shown here is derived from an EMBL/GenBank/DDBJ whole genome shotgun (WGS) entry which is preliminary data.</text>
</comment>
<feature type="transmembrane region" description="Helical" evidence="1">
    <location>
        <begin position="64"/>
        <end position="82"/>
    </location>
</feature>
<evidence type="ECO:0000259" key="3">
    <source>
        <dbReference type="Pfam" id="PF01757"/>
    </source>
</evidence>
<keyword evidence="1" id="KW-0812">Transmembrane</keyword>
<keyword evidence="2" id="KW-0732">Signal</keyword>
<organism evidence="4 5">
    <name type="scientific">Parnassius apollo</name>
    <name type="common">Apollo butterfly</name>
    <name type="synonym">Papilio apollo</name>
    <dbReference type="NCBI Taxonomy" id="110799"/>
    <lineage>
        <taxon>Eukaryota</taxon>
        <taxon>Metazoa</taxon>
        <taxon>Ecdysozoa</taxon>
        <taxon>Arthropoda</taxon>
        <taxon>Hexapoda</taxon>
        <taxon>Insecta</taxon>
        <taxon>Pterygota</taxon>
        <taxon>Neoptera</taxon>
        <taxon>Endopterygota</taxon>
        <taxon>Lepidoptera</taxon>
        <taxon>Glossata</taxon>
        <taxon>Ditrysia</taxon>
        <taxon>Papilionoidea</taxon>
        <taxon>Papilionidae</taxon>
        <taxon>Parnassiinae</taxon>
        <taxon>Parnassini</taxon>
        <taxon>Parnassius</taxon>
        <taxon>Parnassius</taxon>
    </lineage>
</organism>
<feature type="transmembrane region" description="Helical" evidence="1">
    <location>
        <begin position="130"/>
        <end position="153"/>
    </location>
</feature>
<keyword evidence="1" id="KW-0472">Membrane</keyword>
<feature type="domain" description="Acyltransferase 3" evidence="3">
    <location>
        <begin position="9"/>
        <end position="295"/>
    </location>
</feature>
<dbReference type="InterPro" id="IPR002656">
    <property type="entry name" value="Acyl_transf_3_dom"/>
</dbReference>
<evidence type="ECO:0000313" key="5">
    <source>
        <dbReference type="Proteomes" id="UP000691718"/>
    </source>
</evidence>
<dbReference type="AlphaFoldDB" id="A0A8S3XBP6"/>
<dbReference type="OrthoDB" id="4794873at2759"/>
<accession>A0A8S3XBP6</accession>
<feature type="signal peptide" evidence="2">
    <location>
        <begin position="1"/>
        <end position="17"/>
    </location>
</feature>
<feature type="transmembrane region" description="Helical" evidence="1">
    <location>
        <begin position="241"/>
        <end position="261"/>
    </location>
</feature>
<dbReference type="Pfam" id="PF01757">
    <property type="entry name" value="Acyl_transf_3"/>
    <property type="match status" value="1"/>
</dbReference>
<feature type="transmembrane region" description="Helical" evidence="1">
    <location>
        <begin position="89"/>
        <end position="110"/>
    </location>
</feature>
<evidence type="ECO:0000313" key="4">
    <source>
        <dbReference type="EMBL" id="CAG5010500.1"/>
    </source>
</evidence>
<protein>
    <submittedName>
        <fullName evidence="4">(apollo) hypothetical protein</fullName>
    </submittedName>
</protein>
<feature type="chain" id="PRO_5035803670" evidence="2">
    <location>
        <begin position="18"/>
        <end position="317"/>
    </location>
</feature>
<sequence>LFPLFFSLMLFCTYILPDINNGPQWNLVVEEHSRVCEKNMWKSFLFIHNYFGFEEMCLTHTHQIGMDMQLYVATLPLMLILWKFRNLGWILVAGIAVASTVLRYMAIHWYDISMFVYYGISVQKLLDAARYSYILPTHRATIYLIGVVMAYVMKSKKLRFNLTNTQARFLWAACFGLAVFTVASPYEMGLEGYRYEHFPAALFAAFSPILWGLSMCIAHWAICNDYAGVGTAFVESRAFKFFNKIAYGVYLTQFPIFFYNVGVQRHAEFYTPLSLLHVPEMMAVLVISILATVAIEMPFNQVYRIYFGKSQTKLKDK</sequence>
<gene>
    <name evidence="4" type="ORF">PAPOLLO_LOCUS15447</name>
</gene>